<dbReference type="RefSeq" id="XP_021277054.1">
    <property type="nucleotide sequence ID" value="XM_021421379.1"/>
</dbReference>
<dbReference type="GO" id="GO:0031464">
    <property type="term" value="C:Cul4A-RING E3 ubiquitin ligase complex"/>
    <property type="evidence" value="ECO:0007669"/>
    <property type="project" value="TreeGrafter"/>
</dbReference>
<evidence type="ECO:0000313" key="4">
    <source>
        <dbReference type="RefSeq" id="XP_021277054.1"/>
    </source>
</evidence>
<dbReference type="Proteomes" id="UP000504621">
    <property type="component" value="Unplaced"/>
</dbReference>
<evidence type="ECO:0000256" key="1">
    <source>
        <dbReference type="ARBA" id="ARBA00009142"/>
    </source>
</evidence>
<evidence type="ECO:0000256" key="2">
    <source>
        <dbReference type="SAM" id="Phobius"/>
    </source>
</evidence>
<dbReference type="PANTHER" id="PTHR14255">
    <property type="entry name" value="CEREBLON"/>
    <property type="match status" value="1"/>
</dbReference>
<sequence>MTFSSSMSVVEYYLLNRFPVPYALYFIVVSIIAALIGQQAVDSLIRLTGRKRIHYHLCSSLHDIRQRPFTGRGWHIRHG</sequence>
<keyword evidence="2" id="KW-0812">Transmembrane</keyword>
<protein>
    <submittedName>
        <fullName evidence="4">Sulfite exporter TauE/SafE family protein 3-like</fullName>
    </submittedName>
</protein>
<dbReference type="GeneID" id="110411293"/>
<feature type="transmembrane region" description="Helical" evidence="2">
    <location>
        <begin position="20"/>
        <end position="41"/>
    </location>
</feature>
<gene>
    <name evidence="4" type="primary">LOC110411293</name>
</gene>
<evidence type="ECO:0000313" key="3">
    <source>
        <dbReference type="Proteomes" id="UP000504621"/>
    </source>
</evidence>
<reference evidence="4" key="1">
    <citation type="submission" date="2025-08" db="UniProtKB">
        <authorList>
            <consortium name="RefSeq"/>
        </authorList>
    </citation>
    <scope>IDENTIFICATION</scope>
    <source>
        <tissue evidence="4">Leaf</tissue>
    </source>
</reference>
<accession>A0A6J0ZS08</accession>
<keyword evidence="3" id="KW-1185">Reference proteome</keyword>
<dbReference type="OrthoDB" id="434519at2759"/>
<comment type="similarity">
    <text evidence="1">Belongs to the 4-toluene sulfonate uptake permease (TSUP) (TC 2.A.102) family.</text>
</comment>
<keyword evidence="2" id="KW-1133">Transmembrane helix</keyword>
<dbReference type="AlphaFoldDB" id="A0A6J0ZS08"/>
<name>A0A6J0ZS08_9ROSI</name>
<dbReference type="GO" id="GO:0016567">
    <property type="term" value="P:protein ubiquitination"/>
    <property type="evidence" value="ECO:0007669"/>
    <property type="project" value="TreeGrafter"/>
</dbReference>
<organism evidence="3 4">
    <name type="scientific">Herrania umbratica</name>
    <dbReference type="NCBI Taxonomy" id="108875"/>
    <lineage>
        <taxon>Eukaryota</taxon>
        <taxon>Viridiplantae</taxon>
        <taxon>Streptophyta</taxon>
        <taxon>Embryophyta</taxon>
        <taxon>Tracheophyta</taxon>
        <taxon>Spermatophyta</taxon>
        <taxon>Magnoliopsida</taxon>
        <taxon>eudicotyledons</taxon>
        <taxon>Gunneridae</taxon>
        <taxon>Pentapetalae</taxon>
        <taxon>rosids</taxon>
        <taxon>malvids</taxon>
        <taxon>Malvales</taxon>
        <taxon>Malvaceae</taxon>
        <taxon>Byttnerioideae</taxon>
        <taxon>Herrania</taxon>
    </lineage>
</organism>
<proteinExistence type="inferred from homology"/>
<dbReference type="PANTHER" id="PTHR14255:SF1">
    <property type="entry name" value="SULFITE EXPORTER TAUE_SAFE FAMILY PROTEIN 3"/>
    <property type="match status" value="1"/>
</dbReference>
<keyword evidence="2" id="KW-0472">Membrane</keyword>